<dbReference type="InterPro" id="IPR022924">
    <property type="entry name" value="Cardiolipin_synthase"/>
</dbReference>
<organism evidence="15 16">
    <name type="scientific">Roseburia faecis</name>
    <dbReference type="NCBI Taxonomy" id="301302"/>
    <lineage>
        <taxon>Bacteria</taxon>
        <taxon>Bacillati</taxon>
        <taxon>Bacillota</taxon>
        <taxon>Clostridia</taxon>
        <taxon>Lachnospirales</taxon>
        <taxon>Lachnospiraceae</taxon>
        <taxon>Roseburia</taxon>
    </lineage>
</organism>
<dbReference type="PANTHER" id="PTHR21248:SF22">
    <property type="entry name" value="PHOSPHOLIPASE D"/>
    <property type="match status" value="1"/>
</dbReference>
<comment type="subcellular location">
    <subcellularLocation>
        <location evidence="1">Cell membrane</location>
        <topology evidence="1">Multi-pass membrane protein</topology>
    </subcellularLocation>
</comment>
<dbReference type="InterPro" id="IPR001736">
    <property type="entry name" value="PLipase_D/transphosphatidylase"/>
</dbReference>
<dbReference type="NCBIfam" id="TIGR04265">
    <property type="entry name" value="bac_cardiolipin"/>
    <property type="match status" value="1"/>
</dbReference>
<keyword evidence="11" id="KW-1208">Phospholipid metabolism</keyword>
<keyword evidence="9 13" id="KW-0472">Membrane</keyword>
<dbReference type="Pfam" id="PF13396">
    <property type="entry name" value="PLDc_N"/>
    <property type="match status" value="1"/>
</dbReference>
<evidence type="ECO:0000256" key="9">
    <source>
        <dbReference type="ARBA" id="ARBA00023136"/>
    </source>
</evidence>
<keyword evidence="2" id="KW-1003">Cell membrane</keyword>
<feature type="domain" description="PLD phosphodiesterase" evidence="14">
    <location>
        <begin position="244"/>
        <end position="271"/>
    </location>
</feature>
<feature type="transmembrane region" description="Helical" evidence="13">
    <location>
        <begin position="37"/>
        <end position="56"/>
    </location>
</feature>
<evidence type="ECO:0000313" key="16">
    <source>
        <dbReference type="Proteomes" id="UP000049979"/>
    </source>
</evidence>
<keyword evidence="4" id="KW-0808">Transferase</keyword>
<evidence type="ECO:0000256" key="10">
    <source>
        <dbReference type="ARBA" id="ARBA00023209"/>
    </source>
</evidence>
<proteinExistence type="predicted"/>
<evidence type="ECO:0000256" key="6">
    <source>
        <dbReference type="ARBA" id="ARBA00022737"/>
    </source>
</evidence>
<dbReference type="EC" id="2.7.8.-" evidence="12"/>
<evidence type="ECO:0000256" key="11">
    <source>
        <dbReference type="ARBA" id="ARBA00023264"/>
    </source>
</evidence>
<evidence type="ECO:0000256" key="12">
    <source>
        <dbReference type="NCBIfam" id="TIGR04265"/>
    </source>
</evidence>
<dbReference type="GO" id="GO:0005886">
    <property type="term" value="C:plasma membrane"/>
    <property type="evidence" value="ECO:0007669"/>
    <property type="project" value="UniProtKB-SubCell"/>
</dbReference>
<evidence type="ECO:0000256" key="2">
    <source>
        <dbReference type="ARBA" id="ARBA00022475"/>
    </source>
</evidence>
<gene>
    <name evidence="15" type="ORF">M72_06751</name>
</gene>
<evidence type="ECO:0000313" key="15">
    <source>
        <dbReference type="EMBL" id="CRL38427.1"/>
    </source>
</evidence>
<dbReference type="RefSeq" id="WP_055067884.1">
    <property type="nucleotide sequence ID" value="NZ_CP173697.1"/>
</dbReference>
<evidence type="ECO:0000256" key="8">
    <source>
        <dbReference type="ARBA" id="ARBA00023098"/>
    </source>
</evidence>
<evidence type="ECO:0000259" key="14">
    <source>
        <dbReference type="PROSITE" id="PS50035"/>
    </source>
</evidence>
<sequence length="517" mass="59601">MKRILNKLFSKLVLGGLIIILQFSWFVYLLYSATVYSSMVDALFKIASIVLALFVSSRDMRSTYKTSWIFLILALPLFGIPAYYLFGRPGLTKRTRMKMDVVSSRIRAYSSPSDDVMSALRAEDDSAGQQAQYLTRYAGYPVYREADTQYYCCGEEMYPQFLEDLKTAKSYIFLEYFIAEPGKMLDAIVEILAQKVKEGVDVRFMYDGIGCIQTLPNKYYCYLQEKGIKCACFQPFRPLMSIIQNNRDHRKITVIDGKVAYTGGMNLADEYINARVRFGYWKDAAIRLTGECVWSFTSMFLELWDYILKIESDYTFYRATSMEKHRLQEKIHADEKGFVQPYTDSPLDHEDVGENVYLNIISRAKKYLYIFTPYLIIGSEMRTALVNAAKSGVDVRLVVPGIPDKKLVYFLTQSNFPYLIKNGVKIYTYTPGFIHAKCFVSDDVQATVGTVNMDYRSLCLHFECGVWMYRTRAVLQVKEDALKTFAESHEVTLEEFQRKSFLVRTFMGALKLFAPLL</sequence>
<keyword evidence="16" id="KW-1185">Reference proteome</keyword>
<evidence type="ECO:0000256" key="3">
    <source>
        <dbReference type="ARBA" id="ARBA00022516"/>
    </source>
</evidence>
<dbReference type="OrthoDB" id="9762009at2"/>
<dbReference type="PANTHER" id="PTHR21248">
    <property type="entry name" value="CARDIOLIPIN SYNTHASE"/>
    <property type="match status" value="1"/>
</dbReference>
<feature type="domain" description="PLD phosphodiesterase" evidence="14">
    <location>
        <begin position="430"/>
        <end position="457"/>
    </location>
</feature>
<name>A0A0M6WMH3_9FIRM</name>
<protein>
    <recommendedName>
        <fullName evidence="12">Cardiolipin synthase</fullName>
        <ecNumber evidence="12">2.7.8.-</ecNumber>
    </recommendedName>
</protein>
<evidence type="ECO:0000256" key="1">
    <source>
        <dbReference type="ARBA" id="ARBA00004651"/>
    </source>
</evidence>
<evidence type="ECO:0000256" key="5">
    <source>
        <dbReference type="ARBA" id="ARBA00022692"/>
    </source>
</evidence>
<dbReference type="CDD" id="cd09160">
    <property type="entry name" value="PLDc_SMU_988_like_2"/>
    <property type="match status" value="1"/>
</dbReference>
<dbReference type="Pfam" id="PF13091">
    <property type="entry name" value="PLDc_2"/>
    <property type="match status" value="2"/>
</dbReference>
<keyword evidence="6" id="KW-0677">Repeat</keyword>
<accession>A0A0M6WMH3</accession>
<evidence type="ECO:0000256" key="7">
    <source>
        <dbReference type="ARBA" id="ARBA00022989"/>
    </source>
</evidence>
<dbReference type="SMART" id="SM00155">
    <property type="entry name" value="PLDc"/>
    <property type="match status" value="2"/>
</dbReference>
<dbReference type="STRING" id="301302.ERS852420_00505"/>
<dbReference type="Proteomes" id="UP000049979">
    <property type="component" value="Unassembled WGS sequence"/>
</dbReference>
<dbReference type="CDD" id="cd09154">
    <property type="entry name" value="PLDc_SMU_988_like_1"/>
    <property type="match status" value="1"/>
</dbReference>
<dbReference type="AlphaFoldDB" id="A0A0M6WMH3"/>
<dbReference type="InterPro" id="IPR025202">
    <property type="entry name" value="PLD-like_dom"/>
</dbReference>
<feature type="transmembrane region" description="Helical" evidence="13">
    <location>
        <begin position="12"/>
        <end position="31"/>
    </location>
</feature>
<dbReference type="Gene3D" id="3.30.870.10">
    <property type="entry name" value="Endonuclease Chain A"/>
    <property type="match status" value="2"/>
</dbReference>
<keyword evidence="3" id="KW-0444">Lipid biosynthesis</keyword>
<keyword evidence="5 13" id="KW-0812">Transmembrane</keyword>
<dbReference type="GO" id="GO:0008808">
    <property type="term" value="F:cardiolipin synthase activity"/>
    <property type="evidence" value="ECO:0007669"/>
    <property type="project" value="UniProtKB-UniRule"/>
</dbReference>
<dbReference type="InterPro" id="IPR027379">
    <property type="entry name" value="CLS_N"/>
</dbReference>
<keyword evidence="7 13" id="KW-1133">Transmembrane helix</keyword>
<feature type="transmembrane region" description="Helical" evidence="13">
    <location>
        <begin position="68"/>
        <end position="86"/>
    </location>
</feature>
<keyword evidence="8" id="KW-0443">Lipid metabolism</keyword>
<evidence type="ECO:0000256" key="4">
    <source>
        <dbReference type="ARBA" id="ARBA00022679"/>
    </source>
</evidence>
<dbReference type="PROSITE" id="PS50035">
    <property type="entry name" value="PLD"/>
    <property type="match status" value="2"/>
</dbReference>
<dbReference type="GO" id="GO:0032049">
    <property type="term" value="P:cardiolipin biosynthetic process"/>
    <property type="evidence" value="ECO:0007669"/>
    <property type="project" value="UniProtKB-UniRule"/>
</dbReference>
<dbReference type="EMBL" id="CVRR01000019">
    <property type="protein sequence ID" value="CRL38427.1"/>
    <property type="molecule type" value="Genomic_DNA"/>
</dbReference>
<keyword evidence="10" id="KW-0594">Phospholipid biosynthesis</keyword>
<dbReference type="SUPFAM" id="SSF56024">
    <property type="entry name" value="Phospholipase D/nuclease"/>
    <property type="match status" value="2"/>
</dbReference>
<evidence type="ECO:0000256" key="13">
    <source>
        <dbReference type="SAM" id="Phobius"/>
    </source>
</evidence>
<reference evidence="16" key="1">
    <citation type="submission" date="2015-05" db="EMBL/GenBank/DDBJ databases">
        <authorList>
            <consortium name="Pathogen Informatics"/>
        </authorList>
    </citation>
    <scope>NUCLEOTIDE SEQUENCE [LARGE SCALE GENOMIC DNA]</scope>
    <source>
        <strain evidence="16">M72</strain>
    </source>
</reference>